<dbReference type="InterPro" id="IPR011004">
    <property type="entry name" value="Trimer_LpxA-like_sf"/>
</dbReference>
<evidence type="ECO:0000256" key="9">
    <source>
        <dbReference type="ARBA" id="ARBA00049486"/>
    </source>
</evidence>
<evidence type="ECO:0000256" key="4">
    <source>
        <dbReference type="ARBA" id="ARBA00018522"/>
    </source>
</evidence>
<comment type="similarity">
    <text evidence="2">Belongs to the transferase hexapeptide repeat family.</text>
</comment>
<keyword evidence="8" id="KW-0012">Acyltransferase</keyword>
<evidence type="ECO:0000256" key="5">
    <source>
        <dbReference type="ARBA" id="ARBA00022605"/>
    </source>
</evidence>
<keyword evidence="7" id="KW-0198">Cysteine biosynthesis</keyword>
<dbReference type="Proteomes" id="UP001442841">
    <property type="component" value="Chromosome"/>
</dbReference>
<comment type="pathway">
    <text evidence="1">Amino-acid biosynthesis; L-cysteine biosynthesis; L-cysteine from L-serine: step 1/2.</text>
</comment>
<accession>A0ABZ3FUD3</accession>
<dbReference type="PANTHER" id="PTHR42811">
    <property type="entry name" value="SERINE ACETYLTRANSFERASE"/>
    <property type="match status" value="1"/>
</dbReference>
<dbReference type="InterPro" id="IPR010493">
    <property type="entry name" value="Ser_AcTrfase_N"/>
</dbReference>
<sequence>MTQTELRETIDPEAVDGVWDDLINEARLQQSSPSLRSLMHLRITSRASFEDSLATGMAQAASDGHTYEQPLHEMFYDVLTLHPEIGRAARIDLIASVERNPAYPNPLIPYLFAKGFLGLEMHRVAHALWNEGRTTEAFLIQSKISEVFAMDIHPAARIGTGVFIDHATGIVIGETCVIDDDVSLLQGVTLGGTGKESGDRHPKVGRGCLISAGAIVLGNVKVGEYSRIGAGSVVLTDVPPHATVVGVPAKVVRINKPSDCPGETMDLRVEDMMPEYII</sequence>
<comment type="catalytic activity">
    <reaction evidence="9">
        <text>L-serine + acetyl-CoA = O-acetyl-L-serine + CoA</text>
        <dbReference type="Rhea" id="RHEA:24560"/>
        <dbReference type="ChEBI" id="CHEBI:33384"/>
        <dbReference type="ChEBI" id="CHEBI:57287"/>
        <dbReference type="ChEBI" id="CHEBI:57288"/>
        <dbReference type="ChEBI" id="CHEBI:58340"/>
        <dbReference type="EC" id="2.3.1.30"/>
    </reaction>
</comment>
<organism evidence="11 12">
    <name type="scientific">Ammonicoccus fulvus</name>
    <dbReference type="NCBI Taxonomy" id="3138240"/>
    <lineage>
        <taxon>Bacteria</taxon>
        <taxon>Bacillati</taxon>
        <taxon>Actinomycetota</taxon>
        <taxon>Actinomycetes</taxon>
        <taxon>Propionibacteriales</taxon>
        <taxon>Propionibacteriaceae</taxon>
        <taxon>Ammonicoccus</taxon>
    </lineage>
</organism>
<dbReference type="Pfam" id="PF00132">
    <property type="entry name" value="Hexapep"/>
    <property type="match status" value="1"/>
</dbReference>
<reference evidence="11 12" key="1">
    <citation type="submission" date="2024-04" db="EMBL/GenBank/DDBJ databases">
        <title>Isolation of an actinomycete strain from pig manure.</title>
        <authorList>
            <person name="Gong T."/>
            <person name="Yu Z."/>
            <person name="An M."/>
            <person name="Wei C."/>
            <person name="Yang W."/>
            <person name="Liu L."/>
        </authorList>
    </citation>
    <scope>NUCLEOTIDE SEQUENCE [LARGE SCALE GENOMIC DNA]</scope>
    <source>
        <strain evidence="11 12">ZF39</strain>
    </source>
</reference>
<evidence type="ECO:0000256" key="7">
    <source>
        <dbReference type="ARBA" id="ARBA00023192"/>
    </source>
</evidence>
<dbReference type="EMBL" id="CP154795">
    <property type="protein sequence ID" value="XAN08982.1"/>
    <property type="molecule type" value="Genomic_DNA"/>
</dbReference>
<evidence type="ECO:0000256" key="2">
    <source>
        <dbReference type="ARBA" id="ARBA00007274"/>
    </source>
</evidence>
<dbReference type="RefSeq" id="WP_425310417.1">
    <property type="nucleotide sequence ID" value="NZ_CP154795.1"/>
</dbReference>
<name>A0ABZ3FUD3_9ACTN</name>
<dbReference type="Pfam" id="PF06426">
    <property type="entry name" value="SATase_N"/>
    <property type="match status" value="1"/>
</dbReference>
<protein>
    <recommendedName>
        <fullName evidence="4">Serine acetyltransferase</fullName>
        <ecNumber evidence="3">2.3.1.30</ecNumber>
    </recommendedName>
</protein>
<evidence type="ECO:0000256" key="3">
    <source>
        <dbReference type="ARBA" id="ARBA00013266"/>
    </source>
</evidence>
<dbReference type="CDD" id="cd03354">
    <property type="entry name" value="LbH_SAT"/>
    <property type="match status" value="1"/>
</dbReference>
<feature type="domain" description="Serine acetyltransferase N-terminal" evidence="10">
    <location>
        <begin position="18"/>
        <end position="121"/>
    </location>
</feature>
<dbReference type="InterPro" id="IPR001451">
    <property type="entry name" value="Hexapep"/>
</dbReference>
<dbReference type="InterPro" id="IPR045304">
    <property type="entry name" value="LbH_SAT"/>
</dbReference>
<proteinExistence type="inferred from homology"/>
<dbReference type="EC" id="2.3.1.30" evidence="3"/>
<evidence type="ECO:0000313" key="11">
    <source>
        <dbReference type="EMBL" id="XAN08982.1"/>
    </source>
</evidence>
<keyword evidence="6" id="KW-0808">Transferase</keyword>
<dbReference type="Gene3D" id="1.10.3130.10">
    <property type="entry name" value="serine acetyltransferase, domain 1"/>
    <property type="match status" value="1"/>
</dbReference>
<evidence type="ECO:0000256" key="8">
    <source>
        <dbReference type="ARBA" id="ARBA00023315"/>
    </source>
</evidence>
<dbReference type="SMART" id="SM00971">
    <property type="entry name" value="SATase_N"/>
    <property type="match status" value="1"/>
</dbReference>
<keyword evidence="12" id="KW-1185">Reference proteome</keyword>
<dbReference type="InterPro" id="IPR053376">
    <property type="entry name" value="Serine_acetyltransferase"/>
</dbReference>
<evidence type="ECO:0000256" key="1">
    <source>
        <dbReference type="ARBA" id="ARBA00004876"/>
    </source>
</evidence>
<dbReference type="SUPFAM" id="SSF51161">
    <property type="entry name" value="Trimeric LpxA-like enzymes"/>
    <property type="match status" value="1"/>
</dbReference>
<evidence type="ECO:0000259" key="10">
    <source>
        <dbReference type="SMART" id="SM00971"/>
    </source>
</evidence>
<dbReference type="NCBIfam" id="NF041874">
    <property type="entry name" value="EPS_EpsC"/>
    <property type="match status" value="1"/>
</dbReference>
<dbReference type="InterPro" id="IPR042122">
    <property type="entry name" value="Ser_AcTrfase_N_sf"/>
</dbReference>
<evidence type="ECO:0000313" key="12">
    <source>
        <dbReference type="Proteomes" id="UP001442841"/>
    </source>
</evidence>
<dbReference type="Gene3D" id="2.160.10.10">
    <property type="entry name" value="Hexapeptide repeat proteins"/>
    <property type="match status" value="1"/>
</dbReference>
<gene>
    <name evidence="11" type="primary">epsC</name>
    <name evidence="11" type="ORF">AADG42_17255</name>
</gene>
<evidence type="ECO:0000256" key="6">
    <source>
        <dbReference type="ARBA" id="ARBA00022679"/>
    </source>
</evidence>
<keyword evidence="5" id="KW-0028">Amino-acid biosynthesis</keyword>